<feature type="transmembrane region" description="Helical" evidence="1">
    <location>
        <begin position="197"/>
        <end position="213"/>
    </location>
</feature>
<organism evidence="2 3">
    <name type="scientific">Pedobacter psychrotolerans</name>
    <dbReference type="NCBI Taxonomy" id="1843235"/>
    <lineage>
        <taxon>Bacteria</taxon>
        <taxon>Pseudomonadati</taxon>
        <taxon>Bacteroidota</taxon>
        <taxon>Sphingobacteriia</taxon>
        <taxon>Sphingobacteriales</taxon>
        <taxon>Sphingobacteriaceae</taxon>
        <taxon>Pedobacter</taxon>
    </lineage>
</organism>
<dbReference type="Proteomes" id="UP000295684">
    <property type="component" value="Unassembled WGS sequence"/>
</dbReference>
<dbReference type="EMBL" id="SLWO01000004">
    <property type="protein sequence ID" value="TCO25484.1"/>
    <property type="molecule type" value="Genomic_DNA"/>
</dbReference>
<accession>A0A4R2HDJ2</accession>
<feature type="transmembrane region" description="Helical" evidence="1">
    <location>
        <begin position="56"/>
        <end position="78"/>
    </location>
</feature>
<gene>
    <name evidence="2" type="ORF">EV200_104522</name>
</gene>
<protein>
    <submittedName>
        <fullName evidence="2">Uncharacterized protein</fullName>
    </submittedName>
</protein>
<sequence>MIISNRHNHLKRKNKFVIINFLFNFEKQSTFKMSNQEEQLNTLKDIRQMMDRSSRFISLSGLSGVFAGGIALIGAYFAHEEIEKFFAKRGYSYGVEGEIDLEFNLIKLGLIVLFVALAGGVLFTYRKSQQNNLPIWDKTSKALLFNLMTPLVAGGLFIIALLVNYPDTYSIIAPTCLIFYGLALINASKYTFSDIRYLGYLEVILGLICMFYIGYDLLFWAFGFGVLHIIYGLVMYFKYERGA</sequence>
<evidence type="ECO:0000256" key="1">
    <source>
        <dbReference type="SAM" id="Phobius"/>
    </source>
</evidence>
<evidence type="ECO:0000313" key="3">
    <source>
        <dbReference type="Proteomes" id="UP000295684"/>
    </source>
</evidence>
<keyword evidence="1" id="KW-0472">Membrane</keyword>
<dbReference type="AlphaFoldDB" id="A0A4R2HDJ2"/>
<name>A0A4R2HDJ2_9SPHI</name>
<evidence type="ECO:0000313" key="2">
    <source>
        <dbReference type="EMBL" id="TCO25484.1"/>
    </source>
</evidence>
<feature type="transmembrane region" description="Helical" evidence="1">
    <location>
        <begin position="143"/>
        <end position="163"/>
    </location>
</feature>
<feature type="transmembrane region" description="Helical" evidence="1">
    <location>
        <begin position="169"/>
        <end position="185"/>
    </location>
</feature>
<keyword evidence="1" id="KW-1133">Transmembrane helix</keyword>
<reference evidence="2 3" key="1">
    <citation type="submission" date="2019-03" db="EMBL/GenBank/DDBJ databases">
        <title>Genomic Encyclopedia of Type Strains, Phase IV (KMG-IV): sequencing the most valuable type-strain genomes for metagenomic binning, comparative biology and taxonomic classification.</title>
        <authorList>
            <person name="Goeker M."/>
        </authorList>
    </citation>
    <scope>NUCLEOTIDE SEQUENCE [LARGE SCALE GENOMIC DNA]</scope>
    <source>
        <strain evidence="2 3">DSM 103236</strain>
    </source>
</reference>
<feature type="transmembrane region" description="Helical" evidence="1">
    <location>
        <begin position="105"/>
        <end position="123"/>
    </location>
</feature>
<feature type="transmembrane region" description="Helical" evidence="1">
    <location>
        <begin position="219"/>
        <end position="237"/>
    </location>
</feature>
<proteinExistence type="predicted"/>
<comment type="caution">
    <text evidence="2">The sequence shown here is derived from an EMBL/GenBank/DDBJ whole genome shotgun (WGS) entry which is preliminary data.</text>
</comment>
<keyword evidence="1" id="KW-0812">Transmembrane</keyword>